<protein>
    <submittedName>
        <fullName evidence="2">Uncharacterized protein</fullName>
    </submittedName>
</protein>
<dbReference type="AlphaFoldDB" id="A0A8J7H5V2"/>
<dbReference type="EMBL" id="JAECZB010000002">
    <property type="protein sequence ID" value="MBH8551082.1"/>
    <property type="molecule type" value="Genomic_DNA"/>
</dbReference>
<dbReference type="Proteomes" id="UP000599391">
    <property type="component" value="Unassembled WGS sequence"/>
</dbReference>
<feature type="transmembrane region" description="Helical" evidence="1">
    <location>
        <begin position="384"/>
        <end position="400"/>
    </location>
</feature>
<feature type="transmembrane region" description="Helical" evidence="1">
    <location>
        <begin position="14"/>
        <end position="33"/>
    </location>
</feature>
<accession>A0A8J7H5V2</accession>
<feature type="transmembrane region" description="Helical" evidence="1">
    <location>
        <begin position="209"/>
        <end position="237"/>
    </location>
</feature>
<name>A0A8J7H5V2_9CYAN</name>
<evidence type="ECO:0000256" key="1">
    <source>
        <dbReference type="SAM" id="Phobius"/>
    </source>
</evidence>
<evidence type="ECO:0000313" key="3">
    <source>
        <dbReference type="Proteomes" id="UP000599391"/>
    </source>
</evidence>
<feature type="transmembrane region" description="Helical" evidence="1">
    <location>
        <begin position="99"/>
        <end position="122"/>
    </location>
</feature>
<dbReference type="RefSeq" id="WP_214437398.1">
    <property type="nucleotide sequence ID" value="NZ_JAECZB010000002.1"/>
</dbReference>
<feature type="transmembrane region" description="Helical" evidence="1">
    <location>
        <begin position="412"/>
        <end position="439"/>
    </location>
</feature>
<keyword evidence="1" id="KW-0472">Membrane</keyword>
<reference evidence="2 3" key="1">
    <citation type="journal article" date="2021" name="Int. J. Syst. Evol. Microbiol.">
        <title>Amazonocrinis nigriterrae gen. nov., sp. nov., Atlanticothrix silvestris gen. nov., sp. nov. and Dendronalium phyllosphericum gen. nov., sp. nov., nostocacean cyanobacteria from Brazilian environments.</title>
        <authorList>
            <person name="Alvarenga D.O."/>
            <person name="Andreote A.P.D."/>
            <person name="Branco L.H.Z."/>
            <person name="Delbaje E."/>
            <person name="Cruz R.B."/>
            <person name="Varani A.M."/>
            <person name="Fiore M.F."/>
        </authorList>
    </citation>
    <scope>NUCLEOTIDE SEQUENCE [LARGE SCALE GENOMIC DNA]</scope>
    <source>
        <strain evidence="2 3">CENA357</strain>
    </source>
</reference>
<keyword evidence="1" id="KW-1133">Transmembrane helix</keyword>
<sequence length="459" mass="52034">MNVEIVSRNKVEGYIKLSTLIIITFSTAFFARLLDTIGLPSYINFLHFVTVPVTFGIVLVTTKTKNRYQIVTTWTLLFGLVILIGVMLVSALLNQAGLINVIMDFLLIAESFLLLVAVISLNMSPKTLERLQTWIVRFCFINIFLAYLQHYLIIPLFYSSLNTTLGTFDLVQGVFYISGGGNTLSASISMFFGVYYFQSANKSPLWLRIAVIMASFWQVIISDSKQVLVVFILAWTILALTKVRDVKKLLLSVMGIVLIIAIILWCAENLEAFRPFKTYLDPEWYDLDSRTMQIKLASMQIIPSYYKSPLNWFFGLGPGHTVGRLGGWMLKDYDYMLIPLGATVHPASQAVWDRFSSLAFGGIVGTISTFFAPFWGWAGIWGDIGFVGLGAYLYLGYLVWSRLCRDDFSKLLLLNVAIFGFIFTQLEEPAYMLSIAMFIGLRWHENRLKNYNLNENLSV</sequence>
<feature type="transmembrane region" description="Helical" evidence="1">
    <location>
        <begin position="74"/>
        <end position="93"/>
    </location>
</feature>
<feature type="transmembrane region" description="Helical" evidence="1">
    <location>
        <begin position="249"/>
        <end position="267"/>
    </location>
</feature>
<feature type="transmembrane region" description="Helical" evidence="1">
    <location>
        <begin position="134"/>
        <end position="154"/>
    </location>
</feature>
<gene>
    <name evidence="2" type="ORF">I8751_01495</name>
</gene>
<comment type="caution">
    <text evidence="2">The sequence shown here is derived from an EMBL/GenBank/DDBJ whole genome shotgun (WGS) entry which is preliminary data.</text>
</comment>
<keyword evidence="1" id="KW-0812">Transmembrane</keyword>
<feature type="transmembrane region" description="Helical" evidence="1">
    <location>
        <begin position="174"/>
        <end position="197"/>
    </location>
</feature>
<organism evidence="2 3">
    <name type="scientific">Atlanticothrix silvestris CENA357</name>
    <dbReference type="NCBI Taxonomy" id="1725252"/>
    <lineage>
        <taxon>Bacteria</taxon>
        <taxon>Bacillati</taxon>
        <taxon>Cyanobacteriota</taxon>
        <taxon>Cyanophyceae</taxon>
        <taxon>Nostocales</taxon>
        <taxon>Nodulariaceae</taxon>
        <taxon>Atlanticothrix</taxon>
        <taxon>Atlanticothrix silvestris</taxon>
    </lineage>
</organism>
<evidence type="ECO:0000313" key="2">
    <source>
        <dbReference type="EMBL" id="MBH8551082.1"/>
    </source>
</evidence>
<keyword evidence="3" id="KW-1185">Reference proteome</keyword>
<proteinExistence type="predicted"/>
<feature type="transmembrane region" description="Helical" evidence="1">
    <location>
        <begin position="45"/>
        <end position="62"/>
    </location>
</feature>